<dbReference type="OrthoDB" id="5915222at2759"/>
<sequence length="722" mass="83175">MNLFICNTVLFYALLAPISGLRVLDVQPLNCTQSVKNCFDKDRIKFQNMTPTGPWGLELEASVRRDENGVLVPVVVITWKTQTDGSIKYLKGTEVHMLKISTNFNLCVLYKFLDNIDISKKLNEWWSFSLDQVVVDPEEMYIISVSNLPKPNLGYDSYYVARNITIPGRNANYIFNMSCRSLWEPNANLSKAIGEHGRKTVTVNFYSSEHSKRYRVFLRCPRFKEHQNIPQVLPFQVSQRNNSLMKGFPKAAVLLQYLSHGKFILNMTYSMWHAILYHSVAMNSEHLSACPRKVLIIYSLDHPLYKDIVLKLCAFLQAQCGTEVVLDLLDSTQLSSMGRLQWLELQKERVEESSDKILILCSRGVQAKWQAMCEGQRVILREDAHSPIGDMLTPAFSVIIPDLLRTASFGKYVVAYFGGVCCEEDVPSPFNITVKYKLMNHFEEVYLRILEKEKFESWKINHVEGITEKEYHKCPSGGALRDAIEAFQAYQLENPDWFEKECMNTMEELAEISLQHPLLERTYNNGIFSFIPEFENVPLNFHDAEVMEDDRCNLYLNAITSNREERISICEQYQLYSPLPSAEYVTSTPSVSTYSSALRDQLWHIAELEAQGLLTQTIERLHHQERSEQESNVEKTEEELHSSPNKPSPKVFQCPQAICPSLDTIDELSHTPIREKRPCDFNPEKNERKEPWSGSDRGYISRTSLQTESCSLQKFPKLTEHR</sequence>
<feature type="compositionally biased region" description="Basic and acidic residues" evidence="9">
    <location>
        <begin position="669"/>
        <end position="691"/>
    </location>
</feature>
<evidence type="ECO:0000256" key="4">
    <source>
        <dbReference type="ARBA" id="ARBA00022729"/>
    </source>
</evidence>
<keyword evidence="2" id="KW-1003">Cell membrane</keyword>
<feature type="compositionally biased region" description="Basic and acidic residues" evidence="9">
    <location>
        <begin position="624"/>
        <end position="641"/>
    </location>
</feature>
<dbReference type="Pfam" id="PF08357">
    <property type="entry name" value="SEFIR"/>
    <property type="match status" value="1"/>
</dbReference>
<dbReference type="GeneTree" id="ENSGT00940000159018"/>
<evidence type="ECO:0000256" key="3">
    <source>
        <dbReference type="ARBA" id="ARBA00022692"/>
    </source>
</evidence>
<name>A0A8C9S8G9_SCLFO</name>
<reference evidence="12 13" key="1">
    <citation type="submission" date="2019-04" db="EMBL/GenBank/DDBJ databases">
        <authorList>
            <consortium name="Wellcome Sanger Institute Data Sharing"/>
        </authorList>
    </citation>
    <scope>NUCLEOTIDE SEQUENCE [LARGE SCALE GENOMIC DNA]</scope>
</reference>
<dbReference type="InterPro" id="IPR013568">
    <property type="entry name" value="SEFIR_dom"/>
</dbReference>
<evidence type="ECO:0000256" key="9">
    <source>
        <dbReference type="SAM" id="MobiDB-lite"/>
    </source>
</evidence>
<evidence type="ECO:0000313" key="12">
    <source>
        <dbReference type="Ensembl" id="ENSSFOP00015026562.2"/>
    </source>
</evidence>
<dbReference type="InterPro" id="IPR043046">
    <property type="entry name" value="IL17RA/B_FnIII-like_2_sf"/>
</dbReference>
<feature type="region of interest" description="Disordered" evidence="9">
    <location>
        <begin position="669"/>
        <end position="705"/>
    </location>
</feature>
<dbReference type="Proteomes" id="UP000694397">
    <property type="component" value="Chromosome 24"/>
</dbReference>
<feature type="region of interest" description="Disordered" evidence="9">
    <location>
        <begin position="624"/>
        <end position="652"/>
    </location>
</feature>
<evidence type="ECO:0000313" key="13">
    <source>
        <dbReference type="Proteomes" id="UP000694397"/>
    </source>
</evidence>
<keyword evidence="3" id="KW-0812">Transmembrane</keyword>
<keyword evidence="5" id="KW-1133">Transmembrane helix</keyword>
<reference evidence="12" key="3">
    <citation type="submission" date="2025-09" db="UniProtKB">
        <authorList>
            <consortium name="Ensembl"/>
        </authorList>
    </citation>
    <scope>IDENTIFICATION</scope>
</reference>
<feature type="chain" id="PRO_5034146962" description="SEFIR domain-containing protein" evidence="10">
    <location>
        <begin position="21"/>
        <end position="722"/>
    </location>
</feature>
<comment type="subcellular location">
    <subcellularLocation>
        <location evidence="1">Cell membrane</location>
        <topology evidence="1">Single-pass type I membrane protein</topology>
    </subcellularLocation>
</comment>
<organism evidence="12 13">
    <name type="scientific">Scleropages formosus</name>
    <name type="common">Asian bonytongue</name>
    <name type="synonym">Osteoglossum formosum</name>
    <dbReference type="NCBI Taxonomy" id="113540"/>
    <lineage>
        <taxon>Eukaryota</taxon>
        <taxon>Metazoa</taxon>
        <taxon>Chordata</taxon>
        <taxon>Craniata</taxon>
        <taxon>Vertebrata</taxon>
        <taxon>Euteleostomi</taxon>
        <taxon>Actinopterygii</taxon>
        <taxon>Neopterygii</taxon>
        <taxon>Teleostei</taxon>
        <taxon>Osteoglossocephala</taxon>
        <taxon>Osteoglossomorpha</taxon>
        <taxon>Osteoglossiformes</taxon>
        <taxon>Osteoglossidae</taxon>
        <taxon>Scleropages</taxon>
    </lineage>
</organism>
<dbReference type="InterPro" id="IPR038683">
    <property type="entry name" value="IL17RA/B_FnIII-like_1_sf"/>
</dbReference>
<evidence type="ECO:0000256" key="2">
    <source>
        <dbReference type="ARBA" id="ARBA00022475"/>
    </source>
</evidence>
<dbReference type="Gene3D" id="2.60.40.2150">
    <property type="entry name" value="Interleukin-17 receptor A/B, fibronectin-III-like domain 2"/>
    <property type="match status" value="1"/>
</dbReference>
<dbReference type="Gene3D" id="3.40.50.11530">
    <property type="match status" value="1"/>
</dbReference>
<dbReference type="PANTHER" id="PTHR15583:SF13">
    <property type="entry name" value="INTERLEUKIN-17 RECEPTOR A"/>
    <property type="match status" value="1"/>
</dbReference>
<dbReference type="PANTHER" id="PTHR15583">
    <property type="entry name" value="INTERLEUKIN-17 RECEPTOR"/>
    <property type="match status" value="1"/>
</dbReference>
<accession>A0A8C9S8G9</accession>
<dbReference type="Gene3D" id="2.60.40.2160">
    <property type="entry name" value="Interleukin-17 receptor A/B, fibronectin-III-like domain 1"/>
    <property type="match status" value="1"/>
</dbReference>
<dbReference type="GO" id="GO:0030368">
    <property type="term" value="F:interleukin-17 receptor activity"/>
    <property type="evidence" value="ECO:0007669"/>
    <property type="project" value="InterPro"/>
</dbReference>
<dbReference type="InterPro" id="IPR039465">
    <property type="entry name" value="IL-17_rcpt-like"/>
</dbReference>
<dbReference type="Ensembl" id="ENSSFOT00015026858.2">
    <property type="protein sequence ID" value="ENSSFOP00015026562.2"/>
    <property type="gene ID" value="ENSSFOG00015017045.2"/>
</dbReference>
<feature type="domain" description="SEFIR" evidence="11">
    <location>
        <begin position="291"/>
        <end position="447"/>
    </location>
</feature>
<reference evidence="12" key="2">
    <citation type="submission" date="2025-08" db="UniProtKB">
        <authorList>
            <consortium name="Ensembl"/>
        </authorList>
    </citation>
    <scope>IDENTIFICATION</scope>
</reference>
<dbReference type="FunFam" id="3.40.50.11530:FF:000002">
    <property type="entry name" value="Interleukin 17 receptor A"/>
    <property type="match status" value="1"/>
</dbReference>
<feature type="signal peptide" evidence="10">
    <location>
        <begin position="1"/>
        <end position="20"/>
    </location>
</feature>
<keyword evidence="4 10" id="KW-0732">Signal</keyword>
<proteinExistence type="predicted"/>
<evidence type="ECO:0000259" key="11">
    <source>
        <dbReference type="PROSITE" id="PS51534"/>
    </source>
</evidence>
<protein>
    <recommendedName>
        <fullName evidence="11">SEFIR domain-containing protein</fullName>
    </recommendedName>
</protein>
<evidence type="ECO:0000256" key="1">
    <source>
        <dbReference type="ARBA" id="ARBA00004251"/>
    </source>
</evidence>
<dbReference type="PROSITE" id="PS51534">
    <property type="entry name" value="SEFIR"/>
    <property type="match status" value="1"/>
</dbReference>
<dbReference type="Pfam" id="PF16556">
    <property type="entry name" value="IL17R_fnIII_D1"/>
    <property type="match status" value="1"/>
</dbReference>
<evidence type="ECO:0000256" key="5">
    <source>
        <dbReference type="ARBA" id="ARBA00022989"/>
    </source>
</evidence>
<evidence type="ECO:0000256" key="8">
    <source>
        <dbReference type="ARBA" id="ARBA00023180"/>
    </source>
</evidence>
<evidence type="ECO:0000256" key="6">
    <source>
        <dbReference type="ARBA" id="ARBA00023136"/>
    </source>
</evidence>
<keyword evidence="7" id="KW-0675">Receptor</keyword>
<evidence type="ECO:0000256" key="7">
    <source>
        <dbReference type="ARBA" id="ARBA00023170"/>
    </source>
</evidence>
<keyword evidence="6" id="KW-0472">Membrane</keyword>
<evidence type="ECO:0000256" key="10">
    <source>
        <dbReference type="SAM" id="SignalP"/>
    </source>
</evidence>
<dbReference type="GO" id="GO:0005886">
    <property type="term" value="C:plasma membrane"/>
    <property type="evidence" value="ECO:0007669"/>
    <property type="project" value="UniProtKB-SubCell"/>
</dbReference>
<keyword evidence="8" id="KW-0325">Glycoprotein</keyword>
<dbReference type="InterPro" id="IPR032356">
    <property type="entry name" value="IL17R_A/B_N"/>
</dbReference>
<keyword evidence="13" id="KW-1185">Reference proteome</keyword>
<dbReference type="AlphaFoldDB" id="A0A8C9S8G9"/>